<evidence type="ECO:0000256" key="1">
    <source>
        <dbReference type="SAM" id="MobiDB-lite"/>
    </source>
</evidence>
<keyword evidence="2" id="KW-0472">Membrane</keyword>
<feature type="region of interest" description="Disordered" evidence="1">
    <location>
        <begin position="33"/>
        <end position="52"/>
    </location>
</feature>
<dbReference type="Proteomes" id="UP000228964">
    <property type="component" value="Unassembled WGS sequence"/>
</dbReference>
<keyword evidence="2" id="KW-0812">Transmembrane</keyword>
<evidence type="ECO:0000256" key="2">
    <source>
        <dbReference type="SAM" id="Phobius"/>
    </source>
</evidence>
<name>A0A2M6WRW7_9BACT</name>
<feature type="transmembrane region" description="Helical" evidence="2">
    <location>
        <begin position="218"/>
        <end position="240"/>
    </location>
</feature>
<dbReference type="EMBL" id="PFAO01000012">
    <property type="protein sequence ID" value="PIT95558.1"/>
    <property type="molecule type" value="Genomic_DNA"/>
</dbReference>
<organism evidence="3 4">
    <name type="scientific">Candidatus Falkowbacteria bacterium CG10_big_fil_rev_8_21_14_0_10_38_22</name>
    <dbReference type="NCBI Taxonomy" id="1974564"/>
    <lineage>
        <taxon>Bacteria</taxon>
        <taxon>Candidatus Falkowiibacteriota</taxon>
    </lineage>
</organism>
<reference evidence="4" key="1">
    <citation type="submission" date="2017-09" db="EMBL/GenBank/DDBJ databases">
        <title>Depth-based differentiation of microbial function through sediment-hosted aquifers and enrichment of novel symbionts in the deep terrestrial subsurface.</title>
        <authorList>
            <person name="Probst A.J."/>
            <person name="Ladd B."/>
            <person name="Jarett J.K."/>
            <person name="Geller-Mcgrath D.E."/>
            <person name="Sieber C.M.K."/>
            <person name="Emerson J.B."/>
            <person name="Anantharaman K."/>
            <person name="Thomas B.C."/>
            <person name="Malmstrom R."/>
            <person name="Stieglmeier M."/>
            <person name="Klingl A."/>
            <person name="Woyke T."/>
            <person name="Ryan C.M."/>
            <person name="Banfield J.F."/>
        </authorList>
    </citation>
    <scope>NUCLEOTIDE SEQUENCE [LARGE SCALE GENOMIC DNA]</scope>
</reference>
<gene>
    <name evidence="3" type="ORF">COT96_00570</name>
</gene>
<feature type="region of interest" description="Disordered" evidence="1">
    <location>
        <begin position="65"/>
        <end position="101"/>
    </location>
</feature>
<evidence type="ECO:0000313" key="3">
    <source>
        <dbReference type="EMBL" id="PIT95558.1"/>
    </source>
</evidence>
<sequence length="452" mass="51862">MPKSLDGIKKLKPEDLQKSRQIILDFIGEKKAGGKVGDESLAPIRGGGAKKLDGITINKSKIKENAKSIQQDRAEKEEQAAREDWQKRIKAEEEKKEQERLDKIKKEEERLKIKEALTKQEAERKKIIEQEKQYKEQQDQEKERRRQAEQDKIKAEKLKIAEEKKLLKEALLIERRAEKEKRKLARAKKIKKYRKNIKIKLSAFLNLSRIFCKRTAAVLAYLLVLLLAFYIALSFIIIGFKIDNKLTRKIADYITIPALITNYGIVDYYDYQDKLAAAARQNYQTVSAADAAVKIKQQACQWAINNLIYQKLVAKYRLELAASASGNKYNLAKQVILDDEINQVSLARVQKIEDLLKASKDFSEVKKFGDGFGERVYLKRNLAESKFSQAINSLPIGQISSKIVTASGFYIIEKYSESGDVIAVKYIFVKAKTLDDYLTEKQNNLKVFSLVD</sequence>
<dbReference type="AlphaFoldDB" id="A0A2M6WRW7"/>
<keyword evidence="2" id="KW-1133">Transmembrane helix</keyword>
<evidence type="ECO:0000313" key="4">
    <source>
        <dbReference type="Proteomes" id="UP000228964"/>
    </source>
</evidence>
<evidence type="ECO:0008006" key="5">
    <source>
        <dbReference type="Google" id="ProtNLM"/>
    </source>
</evidence>
<proteinExistence type="predicted"/>
<accession>A0A2M6WRW7</accession>
<comment type="caution">
    <text evidence="3">The sequence shown here is derived from an EMBL/GenBank/DDBJ whole genome shotgun (WGS) entry which is preliminary data.</text>
</comment>
<protein>
    <recommendedName>
        <fullName evidence="5">PpiC domain-containing protein</fullName>
    </recommendedName>
</protein>